<reference evidence="1" key="1">
    <citation type="journal article" date="2015" name="Nature">
        <title>Complex archaea that bridge the gap between prokaryotes and eukaryotes.</title>
        <authorList>
            <person name="Spang A."/>
            <person name="Saw J.H."/>
            <person name="Jorgensen S.L."/>
            <person name="Zaremba-Niedzwiedzka K."/>
            <person name="Martijn J."/>
            <person name="Lind A.E."/>
            <person name="van Eijk R."/>
            <person name="Schleper C."/>
            <person name="Guy L."/>
            <person name="Ettema T.J."/>
        </authorList>
    </citation>
    <scope>NUCLEOTIDE SEQUENCE</scope>
</reference>
<dbReference type="EMBL" id="LAZR01000832">
    <property type="protein sequence ID" value="KKN56759.1"/>
    <property type="molecule type" value="Genomic_DNA"/>
</dbReference>
<protein>
    <submittedName>
        <fullName evidence="1">Uncharacterized protein</fullName>
    </submittedName>
</protein>
<dbReference type="Pfam" id="PF20230">
    <property type="entry name" value="DUF6588"/>
    <property type="match status" value="1"/>
</dbReference>
<comment type="caution">
    <text evidence="1">The sequence shown here is derived from an EMBL/GenBank/DDBJ whole genome shotgun (WGS) entry which is preliminary data.</text>
</comment>
<gene>
    <name evidence="1" type="ORF">LCGC14_0569030</name>
</gene>
<name>A0A0F9RPX9_9ZZZZ</name>
<organism evidence="1">
    <name type="scientific">marine sediment metagenome</name>
    <dbReference type="NCBI Taxonomy" id="412755"/>
    <lineage>
        <taxon>unclassified sequences</taxon>
        <taxon>metagenomes</taxon>
        <taxon>ecological metagenomes</taxon>
    </lineage>
</organism>
<sequence>MKRILTSFPRWMAIFTLAAFLGAVAAPASAQDHEGEDGEDLQEFLAGLSMDAASKYVAPIVSAFGMNLNGGWFHKAPSAKKFGFNVEVGLVGMATFYPKGVEHLSFDTSGDFRFSTAQAEQLIQSSGLVLPLDVENALIAQITQQNFTVNISGATVIGDPTDYIEIDFSGADITFTDPGTGLPRTETLGIDVITLPIGGFAAISDLSFLPLAAPQLSLGTVLGTRVTFRYLPSITLDEELGKFKYFGFGIQHNPGVLLPTPLPFDVGVGYFTQTLEIGTLFKAKTTAFGINASKRLGVGAINITPYAGFMLETSNIDITYDFILDEGTIDEQVIPIAFELEGENRSRITLGLSIRLLMLNFNADYNIGKYNSVTVGVMFTI</sequence>
<dbReference type="AlphaFoldDB" id="A0A0F9RPX9"/>
<proteinExistence type="predicted"/>
<accession>A0A0F9RPX9</accession>
<evidence type="ECO:0000313" key="1">
    <source>
        <dbReference type="EMBL" id="KKN56759.1"/>
    </source>
</evidence>
<dbReference type="InterPro" id="IPR046495">
    <property type="entry name" value="DUF6588"/>
</dbReference>